<organism evidence="2 3">
    <name type="scientific">Xanthomonas axonopodis pv. clitoriae</name>
    <dbReference type="NCBI Taxonomy" id="487828"/>
    <lineage>
        <taxon>Bacteria</taxon>
        <taxon>Pseudomonadati</taxon>
        <taxon>Pseudomonadota</taxon>
        <taxon>Gammaproteobacteria</taxon>
        <taxon>Lysobacterales</taxon>
        <taxon>Lysobacteraceae</taxon>
        <taxon>Xanthomonas</taxon>
    </lineage>
</organism>
<accession>A0AB73MKV7</accession>
<comment type="caution">
    <text evidence="2">The sequence shown here is derived from an EMBL/GenBank/DDBJ whole genome shotgun (WGS) entry which is preliminary data.</text>
</comment>
<feature type="signal peptide" evidence="1">
    <location>
        <begin position="1"/>
        <end position="36"/>
    </location>
</feature>
<evidence type="ECO:0008006" key="4">
    <source>
        <dbReference type="Google" id="ProtNLM"/>
    </source>
</evidence>
<name>A0AB73MKV7_9XANT</name>
<gene>
    <name evidence="2" type="ORF">Xclt_17220</name>
</gene>
<evidence type="ECO:0000256" key="1">
    <source>
        <dbReference type="SAM" id="SignalP"/>
    </source>
</evidence>
<dbReference type="RefSeq" id="WP_254846015.1">
    <property type="nucleotide sequence ID" value="NZ_LOKA01000033.1"/>
</dbReference>
<proteinExistence type="predicted"/>
<reference evidence="2 3" key="1">
    <citation type="submission" date="2015-12" db="EMBL/GenBank/DDBJ databases">
        <authorList>
            <person name="Bansal K."/>
            <person name="Midha S."/>
            <person name="Patil P.B."/>
        </authorList>
    </citation>
    <scope>NUCLEOTIDE SEQUENCE [LARGE SCALE GENOMIC DNA]</scope>
    <source>
        <strain evidence="2 3">LMG9045</strain>
    </source>
</reference>
<keyword evidence="1" id="KW-0732">Signal</keyword>
<feature type="chain" id="PRO_5044495378" description="Secreted protein" evidence="1">
    <location>
        <begin position="37"/>
        <end position="210"/>
    </location>
</feature>
<protein>
    <recommendedName>
        <fullName evidence="4">Secreted protein</fullName>
    </recommendedName>
</protein>
<sequence length="210" mass="21971">MDLPPQDERSHAPPGGRLALALPALLAACVAAGALAAPPSGGSWATIAGYYPGMGKEAARKVGLANCKAAYEAVECKALAALTFAGAVSRDSDITLNEKTGRIESVEFQFSKEAYPSVAAALVAQLGEPTATDDDARADAWRRAGRSSCDPVLIWQRGGDDVVAVCGGGWHRNGRTYLVADRKAGRGKEWAEIVGDRAKSRRAAEAFNSK</sequence>
<evidence type="ECO:0000313" key="3">
    <source>
        <dbReference type="Proteomes" id="UP000190210"/>
    </source>
</evidence>
<dbReference type="EMBL" id="LOKA01000033">
    <property type="protein sequence ID" value="OOW79912.1"/>
    <property type="molecule type" value="Genomic_DNA"/>
</dbReference>
<dbReference type="Proteomes" id="UP000190210">
    <property type="component" value="Unassembled WGS sequence"/>
</dbReference>
<dbReference type="AlphaFoldDB" id="A0AB73MKV7"/>
<evidence type="ECO:0000313" key="2">
    <source>
        <dbReference type="EMBL" id="OOW79912.1"/>
    </source>
</evidence>